<protein>
    <recommendedName>
        <fullName evidence="6">Cell division protein FtsL</fullName>
    </recommendedName>
</protein>
<keyword evidence="5" id="KW-1185">Reference proteome</keyword>
<dbReference type="RefSeq" id="WP_026542502.1">
    <property type="nucleotide sequence ID" value="NZ_JBBMFV010000004.1"/>
</dbReference>
<feature type="coiled-coil region" evidence="1">
    <location>
        <begin position="73"/>
        <end position="100"/>
    </location>
</feature>
<reference evidence="4 5" key="1">
    <citation type="journal article" date="2024" name="Appl. Microbiol. Biotechnol.">
        <title>Biosynthetic gene clusters with biotechnological applications in novel Antarctic isolates from Actinomycetota.</title>
        <authorList>
            <person name="Bruna P."/>
            <person name="Nunez-Montero K."/>
            <person name="Contreras M.J."/>
            <person name="Leal K."/>
            <person name="Garcia M."/>
            <person name="Abanto M."/>
            <person name="Barrientos L."/>
        </authorList>
    </citation>
    <scope>NUCLEOTIDE SEQUENCE [LARGE SCALE GENOMIC DNA]</scope>
    <source>
        <strain evidence="4 5">Se16.17</strain>
    </source>
</reference>
<evidence type="ECO:0000256" key="3">
    <source>
        <dbReference type="SAM" id="Phobius"/>
    </source>
</evidence>
<sequence length="220" mass="22253">MSNAAAKTLPSVVGNTARALPAPGGKPDSGRKARTPLSLVRSAPGKRRTPFVVLCFVAMAAALMAVLVLNISVSTAQYQLVQLKAEAATLNKENQDLTQRKQNFEAPQNLAAKAAELGMVPSTVKGQIDLNTMTVTGKATPAVKGDAPLAQLAPPAVAGMLDVVPSVTTKEPLENLKPVTPVAPAAPAAPAAAPASPAATPPVDLNGGSVPAPQQKAPGQ</sequence>
<comment type="caution">
    <text evidence="4">The sequence shown here is derived from an EMBL/GenBank/DDBJ whole genome shotgun (WGS) entry which is preliminary data.</text>
</comment>
<feature type="region of interest" description="Disordered" evidence="2">
    <location>
        <begin position="15"/>
        <end position="41"/>
    </location>
</feature>
<evidence type="ECO:0000256" key="1">
    <source>
        <dbReference type="SAM" id="Coils"/>
    </source>
</evidence>
<keyword evidence="3" id="KW-1133">Transmembrane helix</keyword>
<evidence type="ECO:0000256" key="2">
    <source>
        <dbReference type="SAM" id="MobiDB-lite"/>
    </source>
</evidence>
<feature type="region of interest" description="Disordered" evidence="2">
    <location>
        <begin position="178"/>
        <end position="220"/>
    </location>
</feature>
<evidence type="ECO:0000313" key="5">
    <source>
        <dbReference type="Proteomes" id="UP001448614"/>
    </source>
</evidence>
<accession>A0ABV0GYE2</accession>
<evidence type="ECO:0008006" key="6">
    <source>
        <dbReference type="Google" id="ProtNLM"/>
    </source>
</evidence>
<dbReference type="EMBL" id="JBBMFV010000004">
    <property type="protein sequence ID" value="MEO3943524.1"/>
    <property type="molecule type" value="Genomic_DNA"/>
</dbReference>
<keyword evidence="3" id="KW-0812">Transmembrane</keyword>
<organism evidence="4 5">
    <name type="scientific">Paenarthrobacter nicotinovorans</name>
    <name type="common">Arthrobacter nicotinovorans</name>
    <dbReference type="NCBI Taxonomy" id="29320"/>
    <lineage>
        <taxon>Bacteria</taxon>
        <taxon>Bacillati</taxon>
        <taxon>Actinomycetota</taxon>
        <taxon>Actinomycetes</taxon>
        <taxon>Micrococcales</taxon>
        <taxon>Micrococcaceae</taxon>
        <taxon>Paenarthrobacter</taxon>
    </lineage>
</organism>
<keyword evidence="1" id="KW-0175">Coiled coil</keyword>
<feature type="transmembrane region" description="Helical" evidence="3">
    <location>
        <begin position="51"/>
        <end position="73"/>
    </location>
</feature>
<evidence type="ECO:0000313" key="4">
    <source>
        <dbReference type="EMBL" id="MEO3943524.1"/>
    </source>
</evidence>
<dbReference type="Proteomes" id="UP001448614">
    <property type="component" value="Unassembled WGS sequence"/>
</dbReference>
<proteinExistence type="predicted"/>
<keyword evidence="3" id="KW-0472">Membrane</keyword>
<name>A0ABV0GYE2_PAENI</name>
<gene>
    <name evidence="4" type="ORF">V3C41_20855</name>
</gene>
<feature type="compositionally biased region" description="Low complexity" evidence="2">
    <location>
        <begin position="178"/>
        <end position="203"/>
    </location>
</feature>